<organism evidence="3 4">
    <name type="scientific">Corchorus olitorius</name>
    <dbReference type="NCBI Taxonomy" id="93759"/>
    <lineage>
        <taxon>Eukaryota</taxon>
        <taxon>Viridiplantae</taxon>
        <taxon>Streptophyta</taxon>
        <taxon>Embryophyta</taxon>
        <taxon>Tracheophyta</taxon>
        <taxon>Spermatophyta</taxon>
        <taxon>Magnoliopsida</taxon>
        <taxon>eudicotyledons</taxon>
        <taxon>Gunneridae</taxon>
        <taxon>Pentapetalae</taxon>
        <taxon>rosids</taxon>
        <taxon>malvids</taxon>
        <taxon>Malvales</taxon>
        <taxon>Malvaceae</taxon>
        <taxon>Grewioideae</taxon>
        <taxon>Apeibeae</taxon>
        <taxon>Corchorus</taxon>
    </lineage>
</organism>
<proteinExistence type="predicted"/>
<reference evidence="4" key="1">
    <citation type="submission" date="2013-09" db="EMBL/GenBank/DDBJ databases">
        <title>Corchorus olitorius genome sequencing.</title>
        <authorList>
            <person name="Alam M."/>
            <person name="Haque M.S."/>
            <person name="Islam M.S."/>
            <person name="Emdad E.M."/>
            <person name="Islam M.M."/>
            <person name="Ahmed B."/>
            <person name="Halim A."/>
            <person name="Hossen Q.M.M."/>
            <person name="Hossain M.Z."/>
            <person name="Ahmed R."/>
            <person name="Khan M.M."/>
            <person name="Islam R."/>
            <person name="Rashid M.M."/>
            <person name="Khan S.A."/>
            <person name="Rahman M.S."/>
            <person name="Alam M."/>
            <person name="Yahiya A.S."/>
            <person name="Khan M.S."/>
            <person name="Azam M.S."/>
            <person name="Haque T."/>
            <person name="Lashkar M.Z.H."/>
            <person name="Akhand A.I."/>
            <person name="Morshed G."/>
            <person name="Roy S."/>
            <person name="Uddin K.S."/>
            <person name="Rabeya T."/>
            <person name="Hossain A.S."/>
            <person name="Chowdhury A."/>
            <person name="Snigdha A.R."/>
            <person name="Mortoza M.S."/>
            <person name="Matin S.A."/>
            <person name="Hoque S.M.E."/>
            <person name="Islam M.K."/>
            <person name="Roy D.K."/>
            <person name="Haider R."/>
            <person name="Moosa M.M."/>
            <person name="Elias S.M."/>
            <person name="Hasan A.M."/>
            <person name="Jahan S."/>
            <person name="Shafiuddin M."/>
            <person name="Mahmood N."/>
            <person name="Shommy N.S."/>
        </authorList>
    </citation>
    <scope>NUCLEOTIDE SEQUENCE [LARGE SCALE GENOMIC DNA]</scope>
    <source>
        <strain evidence="4">cv. O-4</strain>
    </source>
</reference>
<accession>A0A1R3HKJ9</accession>
<dbReference type="Proteomes" id="UP000187203">
    <property type="component" value="Unassembled WGS sequence"/>
</dbReference>
<dbReference type="EMBL" id="AWUE01019947">
    <property type="protein sequence ID" value="OMO70828.1"/>
    <property type="molecule type" value="Genomic_DNA"/>
</dbReference>
<dbReference type="STRING" id="93759.A0A1R3HKJ9"/>
<name>A0A1R3HKJ9_9ROSI</name>
<sequence>MYRCFLPRNHSYRKDKKSFIRGHAEKDSPPPRLSGEETFERVKYLSSAVDDPLGGRPRARWLKDKELHVAHTYVLRNCPEVQQYYDLFVNYLARDGCTSDEIDAAVDANFAIWYKQFVEHEDNGITDPLLRSLAWYPSKKATSWPGCYINGYNFHTIVHGISKSTMNSGVCVRGSDSSFDFYGQLQDVVEIEYLGGGEKKVVILFYCEWYDPTNGMNVHPTYKLVDVHRNKLYKKFDPFVLAQQAIQVYYSKYPSLKKDKVDWMAVCETKSWRVIDSTFNENDEVDEALQADEINQAPAVIITEQGPQLFDPNGINLTVDIGDLSEMHVPPVDSEEEYEDASSTENEDEDDEESD</sequence>
<feature type="compositionally biased region" description="Acidic residues" evidence="1">
    <location>
        <begin position="333"/>
        <end position="355"/>
    </location>
</feature>
<dbReference type="InterPro" id="IPR025312">
    <property type="entry name" value="DUF4216"/>
</dbReference>
<comment type="caution">
    <text evidence="3">The sequence shown here is derived from an EMBL/GenBank/DDBJ whole genome shotgun (WGS) entry which is preliminary data.</text>
</comment>
<dbReference type="Pfam" id="PF13952">
    <property type="entry name" value="DUF4216"/>
    <property type="match status" value="1"/>
</dbReference>
<evidence type="ECO:0000256" key="1">
    <source>
        <dbReference type="SAM" id="MobiDB-lite"/>
    </source>
</evidence>
<keyword evidence="4" id="KW-1185">Reference proteome</keyword>
<evidence type="ECO:0000259" key="2">
    <source>
        <dbReference type="Pfam" id="PF13952"/>
    </source>
</evidence>
<evidence type="ECO:0000313" key="4">
    <source>
        <dbReference type="Proteomes" id="UP000187203"/>
    </source>
</evidence>
<gene>
    <name evidence="3" type="ORF">COLO4_28468</name>
</gene>
<protein>
    <recommendedName>
        <fullName evidence="2">DUF4216 domain-containing protein</fullName>
    </recommendedName>
</protein>
<dbReference type="AlphaFoldDB" id="A0A1R3HKJ9"/>
<feature type="domain" description="DUF4216" evidence="2">
    <location>
        <begin position="190"/>
        <end position="266"/>
    </location>
</feature>
<feature type="region of interest" description="Disordered" evidence="1">
    <location>
        <begin position="327"/>
        <end position="355"/>
    </location>
</feature>
<evidence type="ECO:0000313" key="3">
    <source>
        <dbReference type="EMBL" id="OMO70828.1"/>
    </source>
</evidence>
<dbReference type="PANTHER" id="PTHR48258:SF4">
    <property type="entry name" value="DUF4216 DOMAIN-CONTAINING PROTEIN"/>
    <property type="match status" value="1"/>
</dbReference>
<dbReference type="OrthoDB" id="994664at2759"/>
<dbReference type="PANTHER" id="PTHR48258">
    <property type="entry name" value="DUF4218 DOMAIN-CONTAINING PROTEIN-RELATED"/>
    <property type="match status" value="1"/>
</dbReference>